<evidence type="ECO:0000313" key="4">
    <source>
        <dbReference type="Proteomes" id="UP000521943"/>
    </source>
</evidence>
<evidence type="ECO:0000259" key="2">
    <source>
        <dbReference type="Pfam" id="PF20515"/>
    </source>
</evidence>
<organism evidence="3 4">
    <name type="scientific">Ephemerocybe angulata</name>
    <dbReference type="NCBI Taxonomy" id="980116"/>
    <lineage>
        <taxon>Eukaryota</taxon>
        <taxon>Fungi</taxon>
        <taxon>Dikarya</taxon>
        <taxon>Basidiomycota</taxon>
        <taxon>Agaricomycotina</taxon>
        <taxon>Agaricomycetes</taxon>
        <taxon>Agaricomycetidae</taxon>
        <taxon>Agaricales</taxon>
        <taxon>Agaricineae</taxon>
        <taxon>Psathyrellaceae</taxon>
        <taxon>Ephemerocybe</taxon>
    </lineage>
</organism>
<accession>A0A8H6HQD0</accession>
<dbReference type="EMBL" id="JACGCI010000054">
    <property type="protein sequence ID" value="KAF6750794.1"/>
    <property type="molecule type" value="Genomic_DNA"/>
</dbReference>
<evidence type="ECO:0000256" key="1">
    <source>
        <dbReference type="SAM" id="MobiDB-lite"/>
    </source>
</evidence>
<keyword evidence="4" id="KW-1185">Reference proteome</keyword>
<reference evidence="3 4" key="1">
    <citation type="submission" date="2020-07" db="EMBL/GenBank/DDBJ databases">
        <title>Comparative genomics of pyrophilous fungi reveals a link between fire events and developmental genes.</title>
        <authorList>
            <consortium name="DOE Joint Genome Institute"/>
            <person name="Steindorff A.S."/>
            <person name="Carver A."/>
            <person name="Calhoun S."/>
            <person name="Stillman K."/>
            <person name="Liu H."/>
            <person name="Lipzen A."/>
            <person name="Pangilinan J."/>
            <person name="Labutti K."/>
            <person name="Bruns T.D."/>
            <person name="Grigoriev I.V."/>
        </authorList>
    </citation>
    <scope>NUCLEOTIDE SEQUENCE [LARGE SCALE GENOMIC DNA]</scope>
    <source>
        <strain evidence="3 4">CBS 144469</strain>
    </source>
</reference>
<gene>
    <name evidence="3" type="ORF">DFP72DRAFT_909329</name>
</gene>
<dbReference type="Proteomes" id="UP000521943">
    <property type="component" value="Unassembled WGS sequence"/>
</dbReference>
<evidence type="ECO:0000313" key="3">
    <source>
        <dbReference type="EMBL" id="KAF6750794.1"/>
    </source>
</evidence>
<dbReference type="Pfam" id="PF20515">
    <property type="entry name" value="2OG-FeII_Oxy_6"/>
    <property type="match status" value="1"/>
</dbReference>
<protein>
    <recommendedName>
        <fullName evidence="2">Tet-like 2OG-Fe(II) oxygenase domain-containing protein</fullName>
    </recommendedName>
</protein>
<name>A0A8H6HQD0_9AGAR</name>
<feature type="region of interest" description="Disordered" evidence="1">
    <location>
        <begin position="1"/>
        <end position="29"/>
    </location>
</feature>
<dbReference type="OrthoDB" id="3132747at2759"/>
<proteinExistence type="predicted"/>
<dbReference type="InterPro" id="IPR046798">
    <property type="entry name" value="2OG-FeII_Oxy_6"/>
</dbReference>
<sequence>MEEEDARAELEQRAREEREAEEAKREKELRDDKIREHMLRIFTGMEDVKIHRVQRNASLLKELEEQEQMRKRPLKYAELPDSLKAQFIGIREPGLHVGLEGDDIVFAVRIRPWGSFSDKKRDRIQDKLAIIMDYSRCSLPIKNNGSQNASSHGIRNGKDAFKAFGSMFAIGWHASMELGKTVVSYATAKSLVAQERLEGLLPRLPEVAQLYREGFCSLFPGAYERMSEEANSRDIAEWSDILFDGTDPKHPFANALVATNNDFCNFLHVDKDEIELAYGMWWAGILDPNTDSWRFDENIDHSNISGGQFIWGEYGIMVDFERSAGLVDIFWRGKKDQHSTMQSSTPKGMARFGTSVQITARGAGAFRRFWEMDESKRRSALTTMHDRLAS</sequence>
<feature type="domain" description="Tet-like 2OG-Fe(II) oxygenase" evidence="2">
    <location>
        <begin position="146"/>
        <end position="343"/>
    </location>
</feature>
<feature type="compositionally biased region" description="Basic and acidic residues" evidence="1">
    <location>
        <begin position="7"/>
        <end position="29"/>
    </location>
</feature>
<dbReference type="AlphaFoldDB" id="A0A8H6HQD0"/>
<comment type="caution">
    <text evidence="3">The sequence shown here is derived from an EMBL/GenBank/DDBJ whole genome shotgun (WGS) entry which is preliminary data.</text>
</comment>